<name>A0A401ZFE4_9CHLR</name>
<keyword evidence="3" id="KW-1185">Reference proteome</keyword>
<dbReference type="Proteomes" id="UP000287224">
    <property type="component" value="Unassembled WGS sequence"/>
</dbReference>
<organism evidence="2 3">
    <name type="scientific">Dictyobacter aurantiacus</name>
    <dbReference type="NCBI Taxonomy" id="1936993"/>
    <lineage>
        <taxon>Bacteria</taxon>
        <taxon>Bacillati</taxon>
        <taxon>Chloroflexota</taxon>
        <taxon>Ktedonobacteria</taxon>
        <taxon>Ktedonobacterales</taxon>
        <taxon>Dictyobacteraceae</taxon>
        <taxon>Dictyobacter</taxon>
    </lineage>
</organism>
<comment type="caution">
    <text evidence="2">The sequence shown here is derived from an EMBL/GenBank/DDBJ whole genome shotgun (WGS) entry which is preliminary data.</text>
</comment>
<proteinExistence type="predicted"/>
<keyword evidence="1" id="KW-0812">Transmembrane</keyword>
<dbReference type="EMBL" id="BIFQ01000001">
    <property type="protein sequence ID" value="GCE05418.1"/>
    <property type="molecule type" value="Genomic_DNA"/>
</dbReference>
<evidence type="ECO:0000256" key="1">
    <source>
        <dbReference type="SAM" id="Phobius"/>
    </source>
</evidence>
<dbReference type="AlphaFoldDB" id="A0A401ZFE4"/>
<accession>A0A401ZFE4</accession>
<keyword evidence="1" id="KW-0472">Membrane</keyword>
<sequence length="66" mass="7687">MRINKKTRFYLWAFSAIFFFAGAAEAFYCVITANRSYVFFYVILGICGLLMSSFYVFLLIRTGKDL</sequence>
<keyword evidence="1" id="KW-1133">Transmembrane helix</keyword>
<gene>
    <name evidence="2" type="ORF">KDAU_27470</name>
</gene>
<reference evidence="3" key="1">
    <citation type="submission" date="2018-12" db="EMBL/GenBank/DDBJ databases">
        <title>Tengunoibacter tsumagoiensis gen. nov., sp. nov., Dictyobacter kobayashii sp. nov., D. alpinus sp. nov., and D. joshuensis sp. nov. and description of Dictyobacteraceae fam. nov. within the order Ktedonobacterales isolated from Tengu-no-mugimeshi.</title>
        <authorList>
            <person name="Wang C.M."/>
            <person name="Zheng Y."/>
            <person name="Sakai Y."/>
            <person name="Toyoda A."/>
            <person name="Minakuchi Y."/>
            <person name="Abe K."/>
            <person name="Yokota A."/>
            <person name="Yabe S."/>
        </authorList>
    </citation>
    <scope>NUCLEOTIDE SEQUENCE [LARGE SCALE GENOMIC DNA]</scope>
    <source>
        <strain evidence="3">S-27</strain>
    </source>
</reference>
<feature type="transmembrane region" description="Helical" evidence="1">
    <location>
        <begin position="36"/>
        <end position="60"/>
    </location>
</feature>
<protein>
    <submittedName>
        <fullName evidence="2">Uncharacterized protein</fullName>
    </submittedName>
</protein>
<evidence type="ECO:0000313" key="2">
    <source>
        <dbReference type="EMBL" id="GCE05418.1"/>
    </source>
</evidence>
<evidence type="ECO:0000313" key="3">
    <source>
        <dbReference type="Proteomes" id="UP000287224"/>
    </source>
</evidence>
<dbReference type="RefSeq" id="WP_126596460.1">
    <property type="nucleotide sequence ID" value="NZ_BIFQ01000001.1"/>
</dbReference>